<evidence type="ECO:0000313" key="2">
    <source>
        <dbReference type="Proteomes" id="UP000593765"/>
    </source>
</evidence>
<dbReference type="Pfam" id="PF13189">
    <property type="entry name" value="Cytidylate_kin2"/>
    <property type="match status" value="1"/>
</dbReference>
<keyword evidence="1" id="KW-0808">Transferase</keyword>
<name>A0A7M2WU31_9BACT</name>
<accession>A0A7M2WU31</accession>
<organism evidence="1 2">
    <name type="scientific">Humisphaera borealis</name>
    <dbReference type="NCBI Taxonomy" id="2807512"/>
    <lineage>
        <taxon>Bacteria</taxon>
        <taxon>Pseudomonadati</taxon>
        <taxon>Planctomycetota</taxon>
        <taxon>Phycisphaerae</taxon>
        <taxon>Tepidisphaerales</taxon>
        <taxon>Tepidisphaeraceae</taxon>
        <taxon>Humisphaera</taxon>
    </lineage>
</organism>
<keyword evidence="1" id="KW-0418">Kinase</keyword>
<sequence>MTGSRSGVSLSGSLGSLALMGAVKSAALTEGREHHGITPHVIPFVTISRQAGAGGHTLATKLAALMTDVDRPGPSEAHWAVWDQELVEKVARDHGLDEAAVATLEEGHHPWFADLLAGLVGQDPAKPDEFKVYKRVAAAIRGLARLGRAVIVGRGGAFITRDLPGGIHIRLIAPRTVRVSHMASLLHISEADAARKVDQLDHDREAFYRRYWPSASLSPDRFTLTINTAGLNEETLAEVVKPLIVAGLPAGTMVPY</sequence>
<keyword evidence="2" id="KW-1185">Reference proteome</keyword>
<dbReference type="InterPro" id="IPR027417">
    <property type="entry name" value="P-loop_NTPase"/>
</dbReference>
<dbReference type="Proteomes" id="UP000593765">
    <property type="component" value="Chromosome"/>
</dbReference>
<dbReference type="GO" id="GO:0016301">
    <property type="term" value="F:kinase activity"/>
    <property type="evidence" value="ECO:0007669"/>
    <property type="project" value="UniProtKB-KW"/>
</dbReference>
<evidence type="ECO:0000313" key="1">
    <source>
        <dbReference type="EMBL" id="QOV88959.1"/>
    </source>
</evidence>
<dbReference type="KEGG" id="hbs:IPV69_22460"/>
<reference evidence="1 2" key="1">
    <citation type="submission" date="2020-10" db="EMBL/GenBank/DDBJ databases">
        <title>Wide distribution of Phycisphaera-like planctomycetes from WD2101 soil group in peatlands and genome analysis of the first cultivated representative.</title>
        <authorList>
            <person name="Dedysh S.N."/>
            <person name="Beletsky A.V."/>
            <person name="Ivanova A."/>
            <person name="Kulichevskaya I.S."/>
            <person name="Suzina N.E."/>
            <person name="Philippov D.A."/>
            <person name="Rakitin A.L."/>
            <person name="Mardanov A.V."/>
            <person name="Ravin N.V."/>
        </authorList>
    </citation>
    <scope>NUCLEOTIDE SEQUENCE [LARGE SCALE GENOMIC DNA]</scope>
    <source>
        <strain evidence="1 2">M1803</strain>
    </source>
</reference>
<gene>
    <name evidence="1" type="ORF">IPV69_22460</name>
</gene>
<protein>
    <submittedName>
        <fullName evidence="1">Cytidylate kinase-like family protein</fullName>
    </submittedName>
</protein>
<dbReference type="EMBL" id="CP063458">
    <property type="protein sequence ID" value="QOV88959.1"/>
    <property type="molecule type" value="Genomic_DNA"/>
</dbReference>
<dbReference type="RefSeq" id="WP_206291970.1">
    <property type="nucleotide sequence ID" value="NZ_CP063458.1"/>
</dbReference>
<dbReference type="AlphaFoldDB" id="A0A7M2WU31"/>
<dbReference type="Gene3D" id="3.40.50.300">
    <property type="entry name" value="P-loop containing nucleotide triphosphate hydrolases"/>
    <property type="match status" value="1"/>
</dbReference>
<proteinExistence type="predicted"/>